<comment type="similarity">
    <text evidence="9">Belongs to the binding-protein-dependent transport system permease family. CysTW subfamily.</text>
</comment>
<feature type="transmembrane region" description="Helical" evidence="9">
    <location>
        <begin position="97"/>
        <end position="119"/>
    </location>
</feature>
<dbReference type="SUPFAM" id="SSF161098">
    <property type="entry name" value="MetI-like"/>
    <property type="match status" value="1"/>
</dbReference>
<feature type="transmembrane region" description="Helical" evidence="9">
    <location>
        <begin position="63"/>
        <end position="85"/>
    </location>
</feature>
<comment type="subunit">
    <text evidence="2">The complex is composed of two ATP-binding proteins (CysA), two transmembrane proteins (CysT and CysW) and a solute-binding protein (CysP).</text>
</comment>
<comment type="subcellular location">
    <subcellularLocation>
        <location evidence="1">Cell membrane</location>
        <topology evidence="1">Multi-pass membrane protein</topology>
    </subcellularLocation>
</comment>
<feature type="transmembrane region" description="Helical" evidence="9">
    <location>
        <begin position="12"/>
        <end position="36"/>
    </location>
</feature>
<dbReference type="Pfam" id="PF00528">
    <property type="entry name" value="BPD_transp_1"/>
    <property type="match status" value="1"/>
</dbReference>
<dbReference type="STRING" id="869212.Turpa_3732"/>
<dbReference type="OrthoDB" id="9808619at2"/>
<keyword evidence="3 9" id="KW-0813">Transport</keyword>
<evidence type="ECO:0000256" key="2">
    <source>
        <dbReference type="ARBA" id="ARBA00011779"/>
    </source>
</evidence>
<dbReference type="GO" id="GO:0015419">
    <property type="term" value="F:ABC-type sulfate transporter activity"/>
    <property type="evidence" value="ECO:0007669"/>
    <property type="project" value="UniProtKB-UniRule"/>
</dbReference>
<dbReference type="CDD" id="cd06261">
    <property type="entry name" value="TM_PBP2"/>
    <property type="match status" value="1"/>
</dbReference>
<dbReference type="KEGG" id="tpx:Turpa_3732"/>
<dbReference type="PATRIC" id="fig|869212.3.peg.3760"/>
<dbReference type="FunFam" id="1.10.3720.10:FF:000004">
    <property type="entry name" value="Sulfate transport system permease protein CysT"/>
    <property type="match status" value="1"/>
</dbReference>
<dbReference type="GO" id="GO:0005886">
    <property type="term" value="C:plasma membrane"/>
    <property type="evidence" value="ECO:0007669"/>
    <property type="project" value="UniProtKB-SubCell"/>
</dbReference>
<feature type="transmembrane region" description="Helical" evidence="9">
    <location>
        <begin position="244"/>
        <end position="265"/>
    </location>
</feature>
<keyword evidence="7 9" id="KW-0472">Membrane</keyword>
<name>I4BAQ9_TURPD</name>
<proteinExistence type="inferred from homology"/>
<comment type="function">
    <text evidence="8">Part of the ABC transporter complex CysAWTP (TC 3.A.1.6.1) involved in sulfate/thiosulfate import. Probably responsible for the translocation of the substrate across the membrane.</text>
</comment>
<dbReference type="InterPro" id="IPR035906">
    <property type="entry name" value="MetI-like_sf"/>
</dbReference>
<keyword evidence="12" id="KW-1185">Reference proteome</keyword>
<dbReference type="EMBL" id="CP002959">
    <property type="protein sequence ID" value="AFM14366.1"/>
    <property type="molecule type" value="Genomic_DNA"/>
</dbReference>
<comment type="function">
    <text evidence="9">Part of the ABC transporter complex (TC 3.A.1.6.1) involved in sulfate/thiosulfate import.</text>
</comment>
<accession>I4BAQ9</accession>
<dbReference type="RefSeq" id="WP_014804843.1">
    <property type="nucleotide sequence ID" value="NC_018020.1"/>
</dbReference>
<evidence type="ECO:0000256" key="3">
    <source>
        <dbReference type="ARBA" id="ARBA00022448"/>
    </source>
</evidence>
<dbReference type="PANTHER" id="PTHR30406:SF8">
    <property type="entry name" value="SULFATE TRANSPORT SYSTEM PERMEASE PROTEIN CYST"/>
    <property type="match status" value="1"/>
</dbReference>
<feature type="transmembrane region" description="Helical" evidence="9">
    <location>
        <begin position="186"/>
        <end position="204"/>
    </location>
</feature>
<reference evidence="11 12" key="1">
    <citation type="submission" date="2012-06" db="EMBL/GenBank/DDBJ databases">
        <title>The complete chromosome of genome of Turneriella parva DSM 21527.</title>
        <authorList>
            <consortium name="US DOE Joint Genome Institute (JGI-PGF)"/>
            <person name="Lucas S."/>
            <person name="Han J."/>
            <person name="Lapidus A."/>
            <person name="Bruce D."/>
            <person name="Goodwin L."/>
            <person name="Pitluck S."/>
            <person name="Peters L."/>
            <person name="Kyrpides N."/>
            <person name="Mavromatis K."/>
            <person name="Ivanova N."/>
            <person name="Mikhailova N."/>
            <person name="Chertkov O."/>
            <person name="Detter J.C."/>
            <person name="Tapia R."/>
            <person name="Han C."/>
            <person name="Land M."/>
            <person name="Hauser L."/>
            <person name="Markowitz V."/>
            <person name="Cheng J.-F."/>
            <person name="Hugenholtz P."/>
            <person name="Woyke T."/>
            <person name="Wu D."/>
            <person name="Gronow S."/>
            <person name="Wellnitz S."/>
            <person name="Brambilla E."/>
            <person name="Klenk H.-P."/>
            <person name="Eisen J.A."/>
        </authorList>
    </citation>
    <scope>NUCLEOTIDE SEQUENCE [LARGE SCALE GENOMIC DNA]</scope>
    <source>
        <strain evidence="12">ATCC BAA-1111 / DSM 21527 / NCTC 11395 / H</strain>
    </source>
</reference>
<gene>
    <name evidence="11" type="ordered locus">Turpa_3732</name>
</gene>
<keyword evidence="4 9" id="KW-0812">Transmembrane</keyword>
<keyword evidence="6 9" id="KW-0764">Sulfate transport</keyword>
<evidence type="ECO:0000256" key="4">
    <source>
        <dbReference type="ARBA" id="ARBA00022692"/>
    </source>
</evidence>
<evidence type="ECO:0000259" key="10">
    <source>
        <dbReference type="PROSITE" id="PS50928"/>
    </source>
</evidence>
<dbReference type="Proteomes" id="UP000006048">
    <property type="component" value="Chromosome"/>
</dbReference>
<dbReference type="InterPro" id="IPR005667">
    <property type="entry name" value="Sulph_transpt2"/>
</dbReference>
<evidence type="ECO:0000256" key="8">
    <source>
        <dbReference type="ARBA" id="ARBA00025323"/>
    </source>
</evidence>
<protein>
    <recommendedName>
        <fullName evidence="9">Sulfate transport system permease protein CysT</fullName>
    </recommendedName>
</protein>
<evidence type="ECO:0000256" key="1">
    <source>
        <dbReference type="ARBA" id="ARBA00004651"/>
    </source>
</evidence>
<feature type="domain" description="ABC transmembrane type-1" evidence="10">
    <location>
        <begin position="59"/>
        <end position="263"/>
    </location>
</feature>
<keyword evidence="5 9" id="KW-1133">Transmembrane helix</keyword>
<evidence type="ECO:0000256" key="5">
    <source>
        <dbReference type="ARBA" id="ARBA00022989"/>
    </source>
</evidence>
<feature type="transmembrane region" description="Helical" evidence="9">
    <location>
        <begin position="139"/>
        <end position="158"/>
    </location>
</feature>
<evidence type="ECO:0000313" key="11">
    <source>
        <dbReference type="EMBL" id="AFM14366.1"/>
    </source>
</evidence>
<dbReference type="NCBIfam" id="TIGR00969">
    <property type="entry name" value="3a0106s02"/>
    <property type="match status" value="1"/>
</dbReference>
<dbReference type="NCBIfam" id="TIGR02139">
    <property type="entry name" value="permease_CysT"/>
    <property type="match status" value="1"/>
</dbReference>
<comment type="caution">
    <text evidence="9">Lacks conserved residue(s) required for the propagation of feature annotation.</text>
</comment>
<dbReference type="PROSITE" id="PS50928">
    <property type="entry name" value="ABC_TM1"/>
    <property type="match status" value="1"/>
</dbReference>
<dbReference type="InterPro" id="IPR011865">
    <property type="entry name" value="CysT_permease"/>
</dbReference>
<evidence type="ECO:0000256" key="6">
    <source>
        <dbReference type="ARBA" id="ARBA00023032"/>
    </source>
</evidence>
<evidence type="ECO:0000256" key="9">
    <source>
        <dbReference type="RuleBase" id="RU366001"/>
    </source>
</evidence>
<dbReference type="PANTHER" id="PTHR30406">
    <property type="entry name" value="SULFATE TRANSPORT SYSTEM PERMEASE PROTEIN"/>
    <property type="match status" value="1"/>
</dbReference>
<dbReference type="Gene3D" id="1.10.3720.10">
    <property type="entry name" value="MetI-like"/>
    <property type="match status" value="1"/>
</dbReference>
<dbReference type="InterPro" id="IPR000515">
    <property type="entry name" value="MetI-like"/>
</dbReference>
<evidence type="ECO:0000313" key="12">
    <source>
        <dbReference type="Proteomes" id="UP000006048"/>
    </source>
</evidence>
<organism evidence="11 12">
    <name type="scientific">Turneriella parva (strain ATCC BAA-1111 / DSM 21527 / NCTC 11395 / H)</name>
    <name type="common">Leptospira parva</name>
    <dbReference type="NCBI Taxonomy" id="869212"/>
    <lineage>
        <taxon>Bacteria</taxon>
        <taxon>Pseudomonadati</taxon>
        <taxon>Spirochaetota</taxon>
        <taxon>Spirochaetia</taxon>
        <taxon>Leptospirales</taxon>
        <taxon>Leptospiraceae</taxon>
        <taxon>Turneriella</taxon>
    </lineage>
</organism>
<dbReference type="AlphaFoldDB" id="I4BAQ9"/>
<sequence>MTFRERSILPGFRLTFAWTVIYLSVIVLIPLGGMFAKSFSLGWGEFVEHAFAHRTLVSLRLSFTTALIAALINLFAGFVIAWVLTRYDFFGKRLLDTLVDLPFALPTAVAGIALCTVYAENGSLGAPLLKAGIKAAYNPVGITIALIFIGLPFVVRSVQPVLEDFEREIEEAAGSLGATRLQTIRLVILPSLIPALLSGTIMAFSRALGEYGSVIFIAGNIPFKSEIAPLIIVTKLEQHNVQGATAVAAIMLMISFALLVALNFLQIRQKRKAR</sequence>
<evidence type="ECO:0000256" key="7">
    <source>
        <dbReference type="ARBA" id="ARBA00023136"/>
    </source>
</evidence>
<dbReference type="HOGENOM" id="CLU_016047_14_0_12"/>